<dbReference type="CDD" id="cd22160">
    <property type="entry name" value="F-box_AtFBL13-like"/>
    <property type="match status" value="1"/>
</dbReference>
<proteinExistence type="predicted"/>
<sequence length="220" mass="24930">MDTISDLPDEIIIKILSFLAIDKAALTSILSKRWRDLFAFTPNIHLYFITSYNPSNLLKGLRNVKILNLYSPETVKIFGIFREAVPVFEKLYHLSITTVVEGLCLSASSLPSLMKKCPNLQTLVIKGPLCGYDKYQHVCSCFSGCYYPLSSPVKVLELAKYKGSTRELGQIKHFLEELSCLELVKVRASAKDDKEKLRITTDLLELPRAFSKCRIQVQFS</sequence>
<dbReference type="EMBL" id="CM002876">
    <property type="protein sequence ID" value="KFK25701.1"/>
    <property type="molecule type" value="Genomic_DNA"/>
</dbReference>
<dbReference type="AlphaFoldDB" id="A0A087G749"/>
<organism evidence="2 3">
    <name type="scientific">Arabis alpina</name>
    <name type="common">Alpine rock-cress</name>
    <dbReference type="NCBI Taxonomy" id="50452"/>
    <lineage>
        <taxon>Eukaryota</taxon>
        <taxon>Viridiplantae</taxon>
        <taxon>Streptophyta</taxon>
        <taxon>Embryophyta</taxon>
        <taxon>Tracheophyta</taxon>
        <taxon>Spermatophyta</taxon>
        <taxon>Magnoliopsida</taxon>
        <taxon>eudicotyledons</taxon>
        <taxon>Gunneridae</taxon>
        <taxon>Pentapetalae</taxon>
        <taxon>rosids</taxon>
        <taxon>malvids</taxon>
        <taxon>Brassicales</taxon>
        <taxon>Brassicaceae</taxon>
        <taxon>Arabideae</taxon>
        <taxon>Arabis</taxon>
    </lineage>
</organism>
<reference evidence="3" key="1">
    <citation type="journal article" date="2015" name="Nat. Plants">
        <title>Genome expansion of Arabis alpina linked with retrotransposition and reduced symmetric DNA methylation.</title>
        <authorList>
            <person name="Willing E.M."/>
            <person name="Rawat V."/>
            <person name="Mandakova T."/>
            <person name="Maumus F."/>
            <person name="James G.V."/>
            <person name="Nordstroem K.J."/>
            <person name="Becker C."/>
            <person name="Warthmann N."/>
            <person name="Chica C."/>
            <person name="Szarzynska B."/>
            <person name="Zytnicki M."/>
            <person name="Albani M.C."/>
            <person name="Kiefer C."/>
            <person name="Bergonzi S."/>
            <person name="Castaings L."/>
            <person name="Mateos J.L."/>
            <person name="Berns M.C."/>
            <person name="Bujdoso N."/>
            <person name="Piofczyk T."/>
            <person name="de Lorenzo L."/>
            <person name="Barrero-Sicilia C."/>
            <person name="Mateos I."/>
            <person name="Piednoel M."/>
            <person name="Hagmann J."/>
            <person name="Chen-Min-Tao R."/>
            <person name="Iglesias-Fernandez R."/>
            <person name="Schuster S.C."/>
            <person name="Alonso-Blanco C."/>
            <person name="Roudier F."/>
            <person name="Carbonero P."/>
            <person name="Paz-Ares J."/>
            <person name="Davis S.J."/>
            <person name="Pecinka A."/>
            <person name="Quesneville H."/>
            <person name="Colot V."/>
            <person name="Lysak M.A."/>
            <person name="Weigel D."/>
            <person name="Coupland G."/>
            <person name="Schneeberger K."/>
        </authorList>
    </citation>
    <scope>NUCLEOTIDE SEQUENCE [LARGE SCALE GENOMIC DNA]</scope>
    <source>
        <strain evidence="3">cv. Pajares</strain>
    </source>
</reference>
<dbReference type="InterPro" id="IPR006566">
    <property type="entry name" value="FBD"/>
</dbReference>
<dbReference type="PANTHER" id="PTHR31293:SF12">
    <property type="entry name" value="RNI-LIKE SUPERFAMILY PROTEIN"/>
    <property type="match status" value="1"/>
</dbReference>
<gene>
    <name evidence="2" type="ordered locus">AALP_Aa8g147800</name>
</gene>
<dbReference type="Gene3D" id="1.20.1280.50">
    <property type="match status" value="1"/>
</dbReference>
<dbReference type="PROSITE" id="PS50181">
    <property type="entry name" value="FBOX"/>
    <property type="match status" value="1"/>
</dbReference>
<dbReference type="SUPFAM" id="SSF52047">
    <property type="entry name" value="RNI-like"/>
    <property type="match status" value="1"/>
</dbReference>
<dbReference type="Proteomes" id="UP000029120">
    <property type="component" value="Chromosome 8"/>
</dbReference>
<keyword evidence="3" id="KW-1185">Reference proteome</keyword>
<dbReference type="SUPFAM" id="SSF81383">
    <property type="entry name" value="F-box domain"/>
    <property type="match status" value="1"/>
</dbReference>
<name>A0A087G749_ARAAL</name>
<evidence type="ECO:0000313" key="3">
    <source>
        <dbReference type="Proteomes" id="UP000029120"/>
    </source>
</evidence>
<dbReference type="OrthoDB" id="612216at2759"/>
<dbReference type="Pfam" id="PF00646">
    <property type="entry name" value="F-box"/>
    <property type="match status" value="1"/>
</dbReference>
<dbReference type="PANTHER" id="PTHR31293">
    <property type="entry name" value="RNI-LIKE SUPERFAMILY PROTEIN"/>
    <property type="match status" value="1"/>
</dbReference>
<dbReference type="SMART" id="SM00579">
    <property type="entry name" value="FBD"/>
    <property type="match status" value="1"/>
</dbReference>
<accession>A0A087G749</accession>
<dbReference type="InterPro" id="IPR001810">
    <property type="entry name" value="F-box_dom"/>
</dbReference>
<evidence type="ECO:0000259" key="1">
    <source>
        <dbReference type="PROSITE" id="PS50181"/>
    </source>
</evidence>
<evidence type="ECO:0000313" key="2">
    <source>
        <dbReference type="EMBL" id="KFK25701.1"/>
    </source>
</evidence>
<dbReference type="InterPro" id="IPR036047">
    <property type="entry name" value="F-box-like_dom_sf"/>
</dbReference>
<feature type="domain" description="F-box" evidence="1">
    <location>
        <begin position="1"/>
        <end position="37"/>
    </location>
</feature>
<dbReference type="InterPro" id="IPR055294">
    <property type="entry name" value="FBL60-like"/>
</dbReference>
<protein>
    <recommendedName>
        <fullName evidence="1">F-box domain-containing protein</fullName>
    </recommendedName>
</protein>
<dbReference type="InterPro" id="IPR032675">
    <property type="entry name" value="LRR_dom_sf"/>
</dbReference>
<dbReference type="Gramene" id="KFK25701">
    <property type="protein sequence ID" value="KFK25701"/>
    <property type="gene ID" value="AALP_AA8G147800"/>
</dbReference>
<dbReference type="Gene3D" id="3.80.10.10">
    <property type="entry name" value="Ribonuclease Inhibitor"/>
    <property type="match status" value="1"/>
</dbReference>
<dbReference type="InterPro" id="IPR053781">
    <property type="entry name" value="F-box_AtFBL13-like"/>
</dbReference>